<evidence type="ECO:0008006" key="5">
    <source>
        <dbReference type="Google" id="ProtNLM"/>
    </source>
</evidence>
<organism evidence="3 4">
    <name type="scientific">Dissophora globulifera</name>
    <dbReference type="NCBI Taxonomy" id="979702"/>
    <lineage>
        <taxon>Eukaryota</taxon>
        <taxon>Fungi</taxon>
        <taxon>Fungi incertae sedis</taxon>
        <taxon>Mucoromycota</taxon>
        <taxon>Mortierellomycotina</taxon>
        <taxon>Mortierellomycetes</taxon>
        <taxon>Mortierellales</taxon>
        <taxon>Mortierellaceae</taxon>
        <taxon>Dissophora</taxon>
    </lineage>
</organism>
<sequence>MTPNITSTRRRVLITLGLALFLVHAHIFASAEDAPAAAPPLLAATSRVHPSDELLSSTEITIDRRPVVQIPVVNGVAQPLKPPYATQEREHEHGSELSQDTEIETVRWFEMDHQVPAVADLEAQYPNQGRTALSSCDEPLTEGKLPGERKDGKACAREAEEDKKKKEDASGKVHNHAPLEPVQSIQDNVAALSSSSSDSPQNKEERHSTESGEKSETQLLNQYSQDQQQQQPQQKQQQQKPLQGDSDSKVVKAQDGEFVVVHKLNKNYELFDKEVKIKTKIKSDVDGEARDNEAYSENGHKDLLSVNAVPRVEEGGAEGGTGSRGDRTRNRVLAHHHHHHTSNTHQQQWSEQDEQHGQEQQQVFMQDNSGIPGPSLKDAIVVDGKPEISTALNRDGPINSEGKVLAFAQEEDMGEGEEVNEIAIPEDGLEDLDDEMDDDMDSSPLPQAPAPVSSPSPPALPESVAMPEALRTRGLVPSVQGARHCTPQFCVNVTLSEEGNFATFHIERPLANTGWISLGIGYAMTMADLLIFWPNQSPVNGGGPRGAVLSRRTSHAYVEPQVVGHATNAHNPLGDNVAEASLYPPNEYVLHNANPGASVAAKNLFPDDNTFVVQFTRPIRTRNQAYKLTPGEEQDFCWAYSPKPISPDSVADPAAHITQHLTVGSFAMDVAANQPHLKDVVLKQKEENDKLDVAEKERTKLEREKSNKKLKKGNIKDSAATKPSGNHLNKHHGDTTAKSSHASTRRISSLLAQHSFSYLVVTTLLLLIG</sequence>
<feature type="signal peptide" evidence="2">
    <location>
        <begin position="1"/>
        <end position="25"/>
    </location>
</feature>
<feature type="compositionally biased region" description="Acidic residues" evidence="1">
    <location>
        <begin position="430"/>
        <end position="441"/>
    </location>
</feature>
<feature type="region of interest" description="Disordered" evidence="1">
    <location>
        <begin position="700"/>
        <end position="741"/>
    </location>
</feature>
<dbReference type="AlphaFoldDB" id="A0A9P6UY05"/>
<gene>
    <name evidence="3" type="ORF">BGZ99_001593</name>
</gene>
<reference evidence="3" key="1">
    <citation type="journal article" date="2020" name="Fungal Divers.">
        <title>Resolving the Mortierellaceae phylogeny through synthesis of multi-gene phylogenetics and phylogenomics.</title>
        <authorList>
            <person name="Vandepol N."/>
            <person name="Liber J."/>
            <person name="Desiro A."/>
            <person name="Na H."/>
            <person name="Kennedy M."/>
            <person name="Barry K."/>
            <person name="Grigoriev I.V."/>
            <person name="Miller A.N."/>
            <person name="O'Donnell K."/>
            <person name="Stajich J.E."/>
            <person name="Bonito G."/>
        </authorList>
    </citation>
    <scope>NUCLEOTIDE SEQUENCE</scope>
    <source>
        <strain evidence="3">REB-010B</strain>
    </source>
</reference>
<evidence type="ECO:0000313" key="3">
    <source>
        <dbReference type="EMBL" id="KAG0324656.1"/>
    </source>
</evidence>
<keyword evidence="2" id="KW-0732">Signal</keyword>
<feature type="compositionally biased region" description="Basic and acidic residues" evidence="1">
    <location>
        <begin position="201"/>
        <end position="216"/>
    </location>
</feature>
<name>A0A9P6UY05_9FUNG</name>
<dbReference type="Gene3D" id="2.60.40.1210">
    <property type="entry name" value="Cellobiose dehydrogenase, cytochrome domain"/>
    <property type="match status" value="1"/>
</dbReference>
<evidence type="ECO:0000256" key="1">
    <source>
        <dbReference type="SAM" id="MobiDB-lite"/>
    </source>
</evidence>
<proteinExistence type="predicted"/>
<dbReference type="OrthoDB" id="2431507at2759"/>
<dbReference type="EMBL" id="JAAAIP010000141">
    <property type="protein sequence ID" value="KAG0324656.1"/>
    <property type="molecule type" value="Genomic_DNA"/>
</dbReference>
<feature type="chain" id="PRO_5040406194" description="DOMON domain-containing protein" evidence="2">
    <location>
        <begin position="26"/>
        <end position="769"/>
    </location>
</feature>
<feature type="compositionally biased region" description="Low complexity" evidence="1">
    <location>
        <begin position="218"/>
        <end position="243"/>
    </location>
</feature>
<feature type="region of interest" description="Disordered" evidence="1">
    <location>
        <begin position="430"/>
        <end position="461"/>
    </location>
</feature>
<evidence type="ECO:0000256" key="2">
    <source>
        <dbReference type="SAM" id="SignalP"/>
    </source>
</evidence>
<feature type="region of interest" description="Disordered" evidence="1">
    <location>
        <begin position="335"/>
        <end position="361"/>
    </location>
</feature>
<feature type="compositionally biased region" description="Basic and acidic residues" evidence="1">
    <location>
        <begin position="145"/>
        <end position="171"/>
    </location>
</feature>
<comment type="caution">
    <text evidence="3">The sequence shown here is derived from an EMBL/GenBank/DDBJ whole genome shotgun (WGS) entry which is preliminary data.</text>
</comment>
<keyword evidence="4" id="KW-1185">Reference proteome</keyword>
<evidence type="ECO:0000313" key="4">
    <source>
        <dbReference type="Proteomes" id="UP000738325"/>
    </source>
</evidence>
<feature type="compositionally biased region" description="Pro residues" evidence="1">
    <location>
        <begin position="446"/>
        <end position="460"/>
    </location>
</feature>
<protein>
    <recommendedName>
        <fullName evidence="5">DOMON domain-containing protein</fullName>
    </recommendedName>
</protein>
<accession>A0A9P6UY05</accession>
<feature type="region of interest" description="Disordered" evidence="1">
    <location>
        <begin position="130"/>
        <end position="250"/>
    </location>
</feature>
<dbReference type="SUPFAM" id="SSF49344">
    <property type="entry name" value="CBD9-like"/>
    <property type="match status" value="1"/>
</dbReference>
<dbReference type="Proteomes" id="UP000738325">
    <property type="component" value="Unassembled WGS sequence"/>
</dbReference>